<reference evidence="18" key="1">
    <citation type="journal article" date="2023" name="Int. J. Syst. Evol. Microbiol.">
        <title>&lt;i&gt;Shewanella septentrionalis&lt;/i&gt; sp. nov. and &lt;i&gt;Shewanella holmiensis&lt;/i&gt; sp. nov., isolated from Baltic Sea water and sediments.</title>
        <authorList>
            <person name="Martin-Rodriguez A.J."/>
            <person name="Thorell K."/>
            <person name="Joffre E."/>
            <person name="Jensie-Markopoulos S."/>
            <person name="Moore E.R.B."/>
            <person name="Sjoling A."/>
        </authorList>
    </citation>
    <scope>NUCLEOTIDE SEQUENCE</scope>
    <source>
        <strain evidence="18">SP1S2-7</strain>
    </source>
</reference>
<evidence type="ECO:0000259" key="16">
    <source>
        <dbReference type="Pfam" id="PF04151"/>
    </source>
</evidence>
<comment type="catalytic activity">
    <reaction evidence="1">
        <text>Digestion of native collagen in the triple helical region at Xaa-|-Gly bonds. With synthetic peptides, a preference is shown for Gly at P3 and P1', Pro and Ala at P2 and P2', and hydroxyproline, Ala or Arg at P3'.</text>
        <dbReference type="EC" id="3.4.24.3"/>
    </reaction>
</comment>
<feature type="compositionally biased region" description="Polar residues" evidence="14">
    <location>
        <begin position="84"/>
        <end position="93"/>
    </location>
</feature>
<name>A0A9X3AV66_9GAMM</name>
<feature type="domain" description="Peptidase M9 collagenase N-terminal" evidence="17">
    <location>
        <begin position="127"/>
        <end position="304"/>
    </location>
</feature>
<accession>A0A9X3AV66</accession>
<feature type="region of interest" description="Disordered" evidence="14">
    <location>
        <begin position="78"/>
        <end position="101"/>
    </location>
</feature>
<feature type="signal peptide" evidence="15">
    <location>
        <begin position="1"/>
        <end position="35"/>
    </location>
</feature>
<evidence type="ECO:0000256" key="7">
    <source>
        <dbReference type="ARBA" id="ARBA00022723"/>
    </source>
</evidence>
<evidence type="ECO:0000256" key="8">
    <source>
        <dbReference type="ARBA" id="ARBA00022729"/>
    </source>
</evidence>
<evidence type="ECO:0000256" key="3">
    <source>
        <dbReference type="ARBA" id="ARBA00004613"/>
    </source>
</evidence>
<protein>
    <recommendedName>
        <fullName evidence="4">microbial collagenase</fullName>
        <ecNumber evidence="4">3.4.24.3</ecNumber>
    </recommendedName>
</protein>
<comment type="subcellular location">
    <subcellularLocation>
        <location evidence="3">Secreted</location>
    </subcellularLocation>
</comment>
<dbReference type="RefSeq" id="WP_261298694.1">
    <property type="nucleotide sequence ID" value="NZ_JAMTCD010000013.1"/>
</dbReference>
<feature type="chain" id="PRO_5040897022" description="microbial collagenase" evidence="15">
    <location>
        <begin position="36"/>
        <end position="987"/>
    </location>
</feature>
<evidence type="ECO:0000256" key="6">
    <source>
        <dbReference type="ARBA" id="ARBA00022670"/>
    </source>
</evidence>
<dbReference type="InterPro" id="IPR013661">
    <property type="entry name" value="Peptidase_M9_N_dom"/>
</dbReference>
<gene>
    <name evidence="18" type="ORF">NE535_11000</name>
</gene>
<evidence type="ECO:0000256" key="1">
    <source>
        <dbReference type="ARBA" id="ARBA00000424"/>
    </source>
</evidence>
<proteinExistence type="predicted"/>
<dbReference type="GO" id="GO:0006508">
    <property type="term" value="P:proteolysis"/>
    <property type="evidence" value="ECO:0007669"/>
    <property type="project" value="UniProtKB-KW"/>
</dbReference>
<dbReference type="Proteomes" id="UP001155546">
    <property type="component" value="Unassembled WGS sequence"/>
</dbReference>
<evidence type="ECO:0000259" key="17">
    <source>
        <dbReference type="Pfam" id="PF08453"/>
    </source>
</evidence>
<dbReference type="Pfam" id="PF01752">
    <property type="entry name" value="Peptidase_M9"/>
    <property type="match status" value="1"/>
</dbReference>
<dbReference type="Pfam" id="PF04151">
    <property type="entry name" value="PPC"/>
    <property type="match status" value="1"/>
</dbReference>
<dbReference type="InterPro" id="IPR028974">
    <property type="entry name" value="TSP_type-3_rpt"/>
</dbReference>
<evidence type="ECO:0000256" key="10">
    <source>
        <dbReference type="ARBA" id="ARBA00022833"/>
    </source>
</evidence>
<evidence type="ECO:0000256" key="4">
    <source>
        <dbReference type="ARBA" id="ARBA00012653"/>
    </source>
</evidence>
<dbReference type="InterPro" id="IPR002169">
    <property type="entry name" value="Peptidase_M9A/M9B"/>
</dbReference>
<dbReference type="Gene3D" id="3.40.30.160">
    <property type="entry name" value="Collagenase ColT, N-terminal domain"/>
    <property type="match status" value="1"/>
</dbReference>
<feature type="active site" evidence="13">
    <location>
        <position position="529"/>
    </location>
</feature>
<keyword evidence="12" id="KW-0865">Zymogen</keyword>
<evidence type="ECO:0000256" key="9">
    <source>
        <dbReference type="ARBA" id="ARBA00022801"/>
    </source>
</evidence>
<sequence length="987" mass="108510">MPIKSSPLIDVSRKFTVHAVALACSTILFPFHAQATNEAPPTVKESSNIEEFSTTNKPSTIKETSKLDQVKATTNRFEKGANIPGQQKNTKTDPLQPPAEGKSLKKIDGPMGALATAAEAAPNVCSSEMANLTGQALFDFVKQAELSCISELYSRNDAVSVAVYQTANVVSVANQAKSIAATYDSRNGDEMRNLFYFLRGAFYIEFYNDNLTYSDSQAADAVYGALQEYTKNPHLFDLSQSSGDTLTEFFSSWASADHILESVPVITDYLQRFNPEYLASNRHRAALTSALTTLYYGTWEDEYSQNALAHSDLIDALLKIATSEYIYTSAYQYESTDAFHEFGRFYGYQKTWNLPASFKTRLNDGVQLYMSKFERMSAEWADGAGYLDYYNPGECEAFGICGWEEELERTALPINYTCSDTIYIRAQALTDTELQSSCDLMGLEETLFHNVLATGYQPVADDLNERLEVNIFDSYNDYVQYAGVIFGIGTNNGGMYLEGTPSQEGNQARFIAHEATWTEDILVWNLEHEYVHYLDGRFNLYGAFNYFDIDTGKSVWWAEGLAEYISKQNRNDGAINVGRSQAFSLNEILSNTYDSGTERVYSWGYLAVRFMFEKHRSDVDALLVLARSGDAAGWLTYINDTIGQQYNTEWNTWLATVSSNDDTIDTGVVAPIDSDGDGVNDNQDAFPFDPTETRDTDGDGVGDNSDMFPADPTETIDSDGDGFGDNADVFPNDPSEWADSDGDGIGDNADTDGPIDPIQHCGSPTITDGNLTKEQAECVSGQSINYFYTYVEEDNTPLYISTAGGSGNVDIYFNQNIWAKTSAYDAKATTANNDELLSVIANRGWVYISLVAEQAYEGVSLNVSLTNNDTGTPPLAIEDACATQAPYSYGAVTFGQAICIADGHSSYYFYVPAATEEVTVISGNGTGNVNLYGNKQTWANPSSYDVKSESSTNDERLTITAPSEGWYYISADGAPSSNGASLVVNMK</sequence>
<evidence type="ECO:0000256" key="2">
    <source>
        <dbReference type="ARBA" id="ARBA00001947"/>
    </source>
</evidence>
<dbReference type="AlphaFoldDB" id="A0A9X3AV66"/>
<keyword evidence="6" id="KW-0645">Protease</keyword>
<keyword evidence="9 18" id="KW-0378">Hydrolase</keyword>
<comment type="caution">
    <text evidence="18">The sequence shown here is derived from an EMBL/GenBank/DDBJ whole genome shotgun (WGS) entry which is preliminary data.</text>
</comment>
<dbReference type="GO" id="GO:0005509">
    <property type="term" value="F:calcium ion binding"/>
    <property type="evidence" value="ECO:0007669"/>
    <property type="project" value="InterPro"/>
</dbReference>
<keyword evidence="10" id="KW-0862">Zinc</keyword>
<dbReference type="PRINTS" id="PR00931">
    <property type="entry name" value="MICOLLPTASE"/>
</dbReference>
<dbReference type="Pfam" id="PF08453">
    <property type="entry name" value="Peptidase_M9_N"/>
    <property type="match status" value="1"/>
</dbReference>
<dbReference type="Gene3D" id="1.10.390.20">
    <property type="match status" value="1"/>
</dbReference>
<feature type="domain" description="Peptidase C-terminal archaeal/bacterial" evidence="16">
    <location>
        <begin position="906"/>
        <end position="971"/>
    </location>
</feature>
<dbReference type="EC" id="3.4.24.3" evidence="4"/>
<dbReference type="GO" id="GO:0004222">
    <property type="term" value="F:metalloendopeptidase activity"/>
    <property type="evidence" value="ECO:0007669"/>
    <property type="project" value="UniProtKB-EC"/>
</dbReference>
<keyword evidence="19" id="KW-1185">Reference proteome</keyword>
<comment type="cofactor">
    <cofactor evidence="2">
        <name>Zn(2+)</name>
        <dbReference type="ChEBI" id="CHEBI:29105"/>
    </cofactor>
</comment>
<dbReference type="EMBL" id="JAMTCD010000013">
    <property type="protein sequence ID" value="MCT7942320.1"/>
    <property type="molecule type" value="Genomic_DNA"/>
</dbReference>
<keyword evidence="11" id="KW-0482">Metalloprotease</keyword>
<evidence type="ECO:0000256" key="14">
    <source>
        <dbReference type="SAM" id="MobiDB-lite"/>
    </source>
</evidence>
<dbReference type="GO" id="GO:0005576">
    <property type="term" value="C:extracellular region"/>
    <property type="evidence" value="ECO:0007669"/>
    <property type="project" value="UniProtKB-SubCell"/>
</dbReference>
<organism evidence="18 19">
    <name type="scientific">Shewanella holmiensis</name>
    <dbReference type="NCBI Taxonomy" id="2952222"/>
    <lineage>
        <taxon>Bacteria</taxon>
        <taxon>Pseudomonadati</taxon>
        <taxon>Pseudomonadota</taxon>
        <taxon>Gammaproteobacteria</taxon>
        <taxon>Alteromonadales</taxon>
        <taxon>Shewanellaceae</taxon>
        <taxon>Shewanella</taxon>
    </lineage>
</organism>
<dbReference type="SUPFAM" id="SSF103647">
    <property type="entry name" value="TSP type-3 repeat"/>
    <property type="match status" value="1"/>
</dbReference>
<dbReference type="InterPro" id="IPR007280">
    <property type="entry name" value="Peptidase_C_arc/bac"/>
</dbReference>
<keyword evidence="5" id="KW-0964">Secreted</keyword>
<dbReference type="GO" id="GO:0008270">
    <property type="term" value="F:zinc ion binding"/>
    <property type="evidence" value="ECO:0007669"/>
    <property type="project" value="InterPro"/>
</dbReference>
<evidence type="ECO:0000256" key="11">
    <source>
        <dbReference type="ARBA" id="ARBA00023049"/>
    </source>
</evidence>
<feature type="region of interest" description="Disordered" evidence="14">
    <location>
        <begin position="685"/>
        <end position="704"/>
    </location>
</feature>
<evidence type="ECO:0000256" key="5">
    <source>
        <dbReference type="ARBA" id="ARBA00022525"/>
    </source>
</evidence>
<evidence type="ECO:0000256" key="15">
    <source>
        <dbReference type="SAM" id="SignalP"/>
    </source>
</evidence>
<keyword evidence="8 15" id="KW-0732">Signal</keyword>
<evidence type="ECO:0000313" key="19">
    <source>
        <dbReference type="Proteomes" id="UP001155546"/>
    </source>
</evidence>
<evidence type="ECO:0000256" key="13">
    <source>
        <dbReference type="PIRSR" id="PIRSR602169-1"/>
    </source>
</evidence>
<evidence type="ECO:0000313" key="18">
    <source>
        <dbReference type="EMBL" id="MCT7942320.1"/>
    </source>
</evidence>
<keyword evidence="7" id="KW-0479">Metal-binding</keyword>
<dbReference type="Gene3D" id="2.60.120.380">
    <property type="match status" value="2"/>
</dbReference>
<evidence type="ECO:0000256" key="12">
    <source>
        <dbReference type="ARBA" id="ARBA00023145"/>
    </source>
</evidence>